<accession>A0A0B7NGM0</accession>
<dbReference type="Pfam" id="PF07817">
    <property type="entry name" value="GLE1"/>
    <property type="match status" value="1"/>
</dbReference>
<evidence type="ECO:0000256" key="9">
    <source>
        <dbReference type="ARBA" id="ARBA00026227"/>
    </source>
</evidence>
<dbReference type="GO" id="GO:0000822">
    <property type="term" value="F:inositol hexakisphosphate binding"/>
    <property type="evidence" value="ECO:0007669"/>
    <property type="project" value="TreeGrafter"/>
</dbReference>
<dbReference type="GO" id="GO:0031369">
    <property type="term" value="F:translation initiation factor binding"/>
    <property type="evidence" value="ECO:0007669"/>
    <property type="project" value="TreeGrafter"/>
</dbReference>
<evidence type="ECO:0000256" key="8">
    <source>
        <dbReference type="ARBA" id="ARBA00023242"/>
    </source>
</evidence>
<proteinExistence type="inferred from homology"/>
<organism evidence="12 13">
    <name type="scientific">Parasitella parasitica</name>
    <dbReference type="NCBI Taxonomy" id="35722"/>
    <lineage>
        <taxon>Eukaryota</taxon>
        <taxon>Fungi</taxon>
        <taxon>Fungi incertae sedis</taxon>
        <taxon>Mucoromycota</taxon>
        <taxon>Mucoromycotina</taxon>
        <taxon>Mucoromycetes</taxon>
        <taxon>Mucorales</taxon>
        <taxon>Mucorineae</taxon>
        <taxon>Mucoraceae</taxon>
        <taxon>Parasitella</taxon>
    </lineage>
</organism>
<dbReference type="Proteomes" id="UP000054107">
    <property type="component" value="Unassembled WGS sequence"/>
</dbReference>
<evidence type="ECO:0000256" key="10">
    <source>
        <dbReference type="ARBA" id="ARBA00029983"/>
    </source>
</evidence>
<dbReference type="AlphaFoldDB" id="A0A0B7NGM0"/>
<dbReference type="GO" id="GO:0044614">
    <property type="term" value="C:nuclear pore cytoplasmic filaments"/>
    <property type="evidence" value="ECO:0007669"/>
    <property type="project" value="TreeGrafter"/>
</dbReference>
<dbReference type="OrthoDB" id="420884at2759"/>
<evidence type="ECO:0000256" key="11">
    <source>
        <dbReference type="SAM" id="MobiDB-lite"/>
    </source>
</evidence>
<evidence type="ECO:0000313" key="12">
    <source>
        <dbReference type="EMBL" id="CEP14066.1"/>
    </source>
</evidence>
<dbReference type="GO" id="GO:0005543">
    <property type="term" value="F:phospholipid binding"/>
    <property type="evidence" value="ECO:0007669"/>
    <property type="project" value="TreeGrafter"/>
</dbReference>
<dbReference type="GO" id="GO:0016973">
    <property type="term" value="P:poly(A)+ mRNA export from nucleus"/>
    <property type="evidence" value="ECO:0007669"/>
    <property type="project" value="InterPro"/>
</dbReference>
<keyword evidence="6" id="KW-0811">Translocation</keyword>
<sequence length="506" mass="59265">MSIKITNSNIYTVPTDSDSESDYEDFKTYHPKSILLSQEQESKLIRLGCAYNPLEEYKRFYLHKNPKLYDQHFASKMQRHQQKLKNETDQILKQQRLKQQEEFKTMKAMLSEINLLSSKDDTDDDKAFEKELQKQRKLVDDAIALDKKKSENATAEAKAKAEAKAEKERKDQEEKAKKEQQAKEEKEKKAQALEKQKLAQSSAVSPQGLEEYRKYYEKIEYYQTTIRPKLQEDVFRKQCFEHKRLSKRTVSQLRQNHDVIVEKYKVAVDHLFKIKQQSPEAFEYMLNHLAKIILAQVKQEVHATPHAAYFLARFSYLVCSAIPDFLQYLMGRLLKRCPYLIPQYHDDDSSLSQEEIKAKLRYTIKNKEKNILETFLEHATGQKCYVMFYGALCQTLPDPGQPENPFPIKHAWIWLARICNMPPREITPIFVLGLLEVAAIRLVQVYPNQAPKVFRLIRDTISSLYPVCSNKDNVADITRLNMFLDKYFKTGKLECVPEEPLPSTNR</sequence>
<evidence type="ECO:0000256" key="3">
    <source>
        <dbReference type="ARBA" id="ARBA00022448"/>
    </source>
</evidence>
<feature type="compositionally biased region" description="Basic and acidic residues" evidence="11">
    <location>
        <begin position="150"/>
        <end position="197"/>
    </location>
</feature>
<dbReference type="GO" id="GO:0005737">
    <property type="term" value="C:cytoplasm"/>
    <property type="evidence" value="ECO:0007669"/>
    <property type="project" value="TreeGrafter"/>
</dbReference>
<evidence type="ECO:0000256" key="6">
    <source>
        <dbReference type="ARBA" id="ARBA00023010"/>
    </source>
</evidence>
<evidence type="ECO:0000256" key="7">
    <source>
        <dbReference type="ARBA" id="ARBA00023132"/>
    </source>
</evidence>
<dbReference type="PANTHER" id="PTHR12960">
    <property type="entry name" value="GLE-1-RELATED"/>
    <property type="match status" value="1"/>
</dbReference>
<gene>
    <name evidence="12" type="primary">PARPA_08222.1 scaffold 32258</name>
</gene>
<evidence type="ECO:0000256" key="2">
    <source>
        <dbReference type="ARBA" id="ARBA00011056"/>
    </source>
</evidence>
<evidence type="ECO:0000313" key="13">
    <source>
        <dbReference type="Proteomes" id="UP000054107"/>
    </source>
</evidence>
<dbReference type="EMBL" id="LN730905">
    <property type="protein sequence ID" value="CEP14066.1"/>
    <property type="molecule type" value="Genomic_DNA"/>
</dbReference>
<name>A0A0B7NGM0_9FUNG</name>
<keyword evidence="8" id="KW-0539">Nucleus</keyword>
<dbReference type="InterPro" id="IPR012476">
    <property type="entry name" value="GLE1"/>
</dbReference>
<keyword evidence="5" id="KW-0653">Protein transport</keyword>
<comment type="similarity">
    <text evidence="2">Belongs to the GLE1 family.</text>
</comment>
<keyword evidence="7" id="KW-0906">Nuclear pore complex</keyword>
<keyword evidence="3" id="KW-0813">Transport</keyword>
<dbReference type="GO" id="GO:0015031">
    <property type="term" value="P:protein transport"/>
    <property type="evidence" value="ECO:0007669"/>
    <property type="project" value="UniProtKB-KW"/>
</dbReference>
<dbReference type="STRING" id="35722.A0A0B7NGM0"/>
<reference evidence="12 13" key="1">
    <citation type="submission" date="2014-09" db="EMBL/GenBank/DDBJ databases">
        <authorList>
            <person name="Ellenberger Sabrina"/>
        </authorList>
    </citation>
    <scope>NUCLEOTIDE SEQUENCE [LARGE SCALE GENOMIC DNA]</scope>
    <source>
        <strain evidence="12 13">CBS 412.66</strain>
    </source>
</reference>
<evidence type="ECO:0000256" key="5">
    <source>
        <dbReference type="ARBA" id="ARBA00022927"/>
    </source>
</evidence>
<dbReference type="Gene3D" id="1.25.40.510">
    <property type="entry name" value="GLE1-like"/>
    <property type="match status" value="1"/>
</dbReference>
<dbReference type="InterPro" id="IPR038506">
    <property type="entry name" value="GLE1-like_sf"/>
</dbReference>
<keyword evidence="4" id="KW-0509">mRNA transport</keyword>
<comment type="subcellular location">
    <subcellularLocation>
        <location evidence="1">Nucleus</location>
        <location evidence="1">Nuclear pore complex</location>
    </subcellularLocation>
</comment>
<evidence type="ECO:0000256" key="4">
    <source>
        <dbReference type="ARBA" id="ARBA00022816"/>
    </source>
</evidence>
<evidence type="ECO:0000256" key="1">
    <source>
        <dbReference type="ARBA" id="ARBA00004567"/>
    </source>
</evidence>
<protein>
    <recommendedName>
        <fullName evidence="9">mRNA export factor GLE1</fullName>
    </recommendedName>
    <alternativeName>
        <fullName evidence="10">Nucleoporin GLE1</fullName>
    </alternativeName>
</protein>
<feature type="region of interest" description="Disordered" evidence="11">
    <location>
        <begin position="150"/>
        <end position="200"/>
    </location>
</feature>
<keyword evidence="13" id="KW-1185">Reference proteome</keyword>
<dbReference type="PANTHER" id="PTHR12960:SF0">
    <property type="entry name" value="MRNA EXPORT FACTOR GLE1"/>
    <property type="match status" value="1"/>
</dbReference>